<dbReference type="InterPro" id="IPR021948">
    <property type="entry name" value="DUF3565"/>
</dbReference>
<accession>A0ABS6MRF3</accession>
<dbReference type="Proteomes" id="UP000813068">
    <property type="component" value="Unassembled WGS sequence"/>
</dbReference>
<dbReference type="Pfam" id="PF12088">
    <property type="entry name" value="DUF3565"/>
    <property type="match status" value="1"/>
</dbReference>
<organism evidence="1 2">
    <name type="scientific">Geopseudomonas aromaticivorans</name>
    <dbReference type="NCBI Taxonomy" id="2849492"/>
    <lineage>
        <taxon>Bacteria</taxon>
        <taxon>Pseudomonadati</taxon>
        <taxon>Pseudomonadota</taxon>
        <taxon>Gammaproteobacteria</taxon>
        <taxon>Pseudomonadales</taxon>
        <taxon>Pseudomonadaceae</taxon>
        <taxon>Geopseudomonas</taxon>
    </lineage>
</organism>
<evidence type="ECO:0000313" key="2">
    <source>
        <dbReference type="Proteomes" id="UP000813068"/>
    </source>
</evidence>
<gene>
    <name evidence="1" type="ORF">KRX52_00980</name>
</gene>
<dbReference type="EMBL" id="JAHRGL010000001">
    <property type="protein sequence ID" value="MBV2131369.1"/>
    <property type="molecule type" value="Genomic_DNA"/>
</dbReference>
<sequence length="78" mass="8703">MHQPITGFHLDDENHWVAELACGHNQHVRHNPPWASRPWAVTAEGRARMLGYELECRKCAEGAPADRPQAPDGPGRTP</sequence>
<keyword evidence="2" id="KW-1185">Reference proteome</keyword>
<protein>
    <submittedName>
        <fullName evidence="1">DUF3565 domain-containing protein</fullName>
    </submittedName>
</protein>
<evidence type="ECO:0000313" key="1">
    <source>
        <dbReference type="EMBL" id="MBV2131369.1"/>
    </source>
</evidence>
<comment type="caution">
    <text evidence="1">The sequence shown here is derived from an EMBL/GenBank/DDBJ whole genome shotgun (WGS) entry which is preliminary data.</text>
</comment>
<reference evidence="1 2" key="1">
    <citation type="submission" date="2021-06" db="EMBL/GenBank/DDBJ databases">
        <title>Differences between aerobic and microaerobic xylene degrading microbial communities.</title>
        <authorList>
            <person name="Banerjee S."/>
            <person name="Tancsics A."/>
        </authorList>
    </citation>
    <scope>NUCLEOTIDE SEQUENCE [LARGE SCALE GENOMIC DNA]</scope>
    <source>
        <strain evidence="1 2">MAP12</strain>
    </source>
</reference>
<proteinExistence type="predicted"/>
<dbReference type="RefSeq" id="WP_217679276.1">
    <property type="nucleotide sequence ID" value="NZ_JAHRGL010000001.1"/>
</dbReference>
<name>A0ABS6MRF3_9GAMM</name>